<evidence type="ECO:0000313" key="1">
    <source>
        <dbReference type="EMBL" id="OYR87324.1"/>
    </source>
</evidence>
<comment type="caution">
    <text evidence="2">The sequence shown here is derived from an EMBL/GenBank/DDBJ whole genome shotgun (WGS) entry which is preliminary data.</text>
</comment>
<keyword evidence="4" id="KW-1185">Reference proteome</keyword>
<evidence type="ECO:0008006" key="5">
    <source>
        <dbReference type="Google" id="ProtNLM"/>
    </source>
</evidence>
<reference evidence="2 3" key="1">
    <citation type="submission" date="2017-04" db="EMBL/GenBank/DDBJ databases">
        <authorList>
            <person name="Afonso C.L."/>
            <person name="Miller P.J."/>
            <person name="Scott M.A."/>
            <person name="Spackman E."/>
            <person name="Goraichik I."/>
            <person name="Dimitrov K.M."/>
            <person name="Suarez D.L."/>
            <person name="Swayne D.E."/>
        </authorList>
    </citation>
    <scope>NUCLEOTIDE SEQUENCE [LARGE SCALE GENOMIC DNA]</scope>
    <source>
        <strain evidence="2 3">609q</strain>
    </source>
</reference>
<reference evidence="1 4" key="2">
    <citation type="submission" date="2017-05" db="EMBL/GenBank/DDBJ databases">
        <authorList>
            <person name="Lin X.B."/>
            <person name="Stothard P."/>
            <person name="Tasseva G."/>
            <person name="Walter J."/>
        </authorList>
    </citation>
    <scope>NUCLEOTIDE SEQUENCE [LARGE SCALE GENOMIC DNA]</scope>
    <source>
        <strain evidence="1 4">609u</strain>
    </source>
</reference>
<sequence>MNDLFFTMIKEQFDWGWAGADKSYVAGYVKNGIITAEQYQEIVGESYVAQV</sequence>
<dbReference type="Proteomes" id="UP000215828">
    <property type="component" value="Unassembled WGS sequence"/>
</dbReference>
<dbReference type="EMBL" id="NGNX01000033">
    <property type="protein sequence ID" value="OYR90945.1"/>
    <property type="molecule type" value="Genomic_DNA"/>
</dbReference>
<protein>
    <recommendedName>
        <fullName evidence="5">XkdX family protein</fullName>
    </recommendedName>
</protein>
<evidence type="ECO:0000313" key="3">
    <source>
        <dbReference type="Proteomes" id="UP000215828"/>
    </source>
</evidence>
<dbReference type="NCBIfam" id="TIGR01669">
    <property type="entry name" value="phage_XkdX"/>
    <property type="match status" value="1"/>
</dbReference>
<dbReference type="Pfam" id="PF09693">
    <property type="entry name" value="Phage_XkdX"/>
    <property type="match status" value="1"/>
</dbReference>
<proteinExistence type="predicted"/>
<dbReference type="InterPro" id="IPR010022">
    <property type="entry name" value="XkdX"/>
</dbReference>
<evidence type="ECO:0000313" key="4">
    <source>
        <dbReference type="Proteomes" id="UP000216316"/>
    </source>
</evidence>
<dbReference type="Proteomes" id="UP000216316">
    <property type="component" value="Unassembled WGS sequence"/>
</dbReference>
<organism evidence="2 3">
    <name type="scientific">Lactobacillus taiwanensis</name>
    <dbReference type="NCBI Taxonomy" id="508451"/>
    <lineage>
        <taxon>Bacteria</taxon>
        <taxon>Bacillati</taxon>
        <taxon>Bacillota</taxon>
        <taxon>Bacilli</taxon>
        <taxon>Lactobacillales</taxon>
        <taxon>Lactobacillaceae</taxon>
        <taxon>Lactobacillus</taxon>
    </lineage>
</organism>
<evidence type="ECO:0000313" key="2">
    <source>
        <dbReference type="EMBL" id="OYR90945.1"/>
    </source>
</evidence>
<reference evidence="3 4" key="3">
    <citation type="submission" date="2017-09" db="EMBL/GenBank/DDBJ databases">
        <title>Tripartite evolution among Lactobacillus johnsonii, Lactobacillus taiwanensis, Lactobacillus reuteri and their rodent host.</title>
        <authorList>
            <person name="Wang T."/>
            <person name="Knowles S."/>
            <person name="Cheng C."/>
        </authorList>
    </citation>
    <scope>NUCLEOTIDE SEQUENCE [LARGE SCALE GENOMIC DNA]</scope>
    <source>
        <strain evidence="2 3">609q</strain>
        <strain evidence="1 4">609u</strain>
    </source>
</reference>
<dbReference type="AlphaFoldDB" id="A0A256LC05"/>
<dbReference type="RefSeq" id="WP_094496310.1">
    <property type="nucleotide sequence ID" value="NZ_NGNV01000044.1"/>
</dbReference>
<accession>A0A256LC05</accession>
<name>A0A256LC05_9LACO</name>
<gene>
    <name evidence="1" type="ORF">CBF53_07690</name>
    <name evidence="2" type="ORF">CBF70_07135</name>
</gene>
<dbReference type="EMBL" id="NGNV01000044">
    <property type="protein sequence ID" value="OYR87324.1"/>
    <property type="molecule type" value="Genomic_DNA"/>
</dbReference>